<keyword evidence="11" id="KW-1185">Reference proteome</keyword>
<dbReference type="GO" id="GO:0008379">
    <property type="term" value="F:thioredoxin peroxidase activity"/>
    <property type="evidence" value="ECO:0007669"/>
    <property type="project" value="TreeGrafter"/>
</dbReference>
<dbReference type="Proteomes" id="UP001139263">
    <property type="component" value="Unassembled WGS sequence"/>
</dbReference>
<evidence type="ECO:0000259" key="8">
    <source>
        <dbReference type="Pfam" id="PF00578"/>
    </source>
</evidence>
<dbReference type="GO" id="GO:0045454">
    <property type="term" value="P:cell redox homeostasis"/>
    <property type="evidence" value="ECO:0007669"/>
    <property type="project" value="TreeGrafter"/>
</dbReference>
<evidence type="ECO:0000313" key="10">
    <source>
        <dbReference type="EMBL" id="MCI0184026.1"/>
    </source>
</evidence>
<reference evidence="10" key="1">
    <citation type="submission" date="2022-03" db="EMBL/GenBank/DDBJ databases">
        <title>Draft Genome Sequence of Firmicute Strain S0AB, a Heterotrophic Iron/Sulfur-Oxidizing Extreme Acidophile.</title>
        <authorList>
            <person name="Vergara E."/>
            <person name="Pakostova E."/>
            <person name="Johnson D.B."/>
            <person name="Holmes D.S."/>
        </authorList>
    </citation>
    <scope>NUCLEOTIDE SEQUENCE</scope>
    <source>
        <strain evidence="10">S0AB</strain>
    </source>
</reference>
<keyword evidence="3" id="KW-0049">Antioxidant</keyword>
<evidence type="ECO:0000256" key="6">
    <source>
        <dbReference type="ARBA" id="ARBA00023284"/>
    </source>
</evidence>
<dbReference type="InterPro" id="IPR024706">
    <property type="entry name" value="Peroxiredoxin_AhpC-typ"/>
</dbReference>
<evidence type="ECO:0000256" key="4">
    <source>
        <dbReference type="ARBA" id="ARBA00023002"/>
    </source>
</evidence>
<dbReference type="GO" id="GO:0033554">
    <property type="term" value="P:cellular response to stress"/>
    <property type="evidence" value="ECO:0007669"/>
    <property type="project" value="TreeGrafter"/>
</dbReference>
<accession>A0A9X1V9E2</accession>
<comment type="similarity">
    <text evidence="1">Belongs to the peroxiredoxin family. AhpC/Prx1 subfamily.</text>
</comment>
<dbReference type="GO" id="GO:0006979">
    <property type="term" value="P:response to oxidative stress"/>
    <property type="evidence" value="ECO:0007669"/>
    <property type="project" value="TreeGrafter"/>
</dbReference>
<evidence type="ECO:0000256" key="1">
    <source>
        <dbReference type="ARBA" id="ARBA00009796"/>
    </source>
</evidence>
<dbReference type="SUPFAM" id="SSF52833">
    <property type="entry name" value="Thioredoxin-like"/>
    <property type="match status" value="1"/>
</dbReference>
<dbReference type="Gene3D" id="3.40.30.10">
    <property type="entry name" value="Glutaredoxin"/>
    <property type="match status" value="1"/>
</dbReference>
<dbReference type="Pfam" id="PF00578">
    <property type="entry name" value="AhpC-TSA"/>
    <property type="match status" value="1"/>
</dbReference>
<dbReference type="InterPro" id="IPR000866">
    <property type="entry name" value="AhpC/TSA"/>
</dbReference>
<evidence type="ECO:0000256" key="5">
    <source>
        <dbReference type="ARBA" id="ARBA00023157"/>
    </source>
</evidence>
<organism evidence="10 11">
    <name type="scientific">Sulfoacidibacillus ferrooxidans</name>
    <dbReference type="NCBI Taxonomy" id="2005001"/>
    <lineage>
        <taxon>Bacteria</taxon>
        <taxon>Bacillati</taxon>
        <taxon>Bacillota</taxon>
        <taxon>Bacilli</taxon>
        <taxon>Bacillales</taxon>
        <taxon>Alicyclobacillaceae</taxon>
        <taxon>Sulfoacidibacillus</taxon>
    </lineage>
</organism>
<name>A0A9X1V9E2_9BACL</name>
<keyword evidence="2 10" id="KW-0575">Peroxidase</keyword>
<dbReference type="InterPro" id="IPR036249">
    <property type="entry name" value="Thioredoxin-like_sf"/>
</dbReference>
<feature type="domain" description="Alkyl hydroperoxide reductase subunit C/ Thiol specific antioxidant" evidence="8">
    <location>
        <begin position="1"/>
        <end position="83"/>
    </location>
</feature>
<keyword evidence="4 10" id="KW-0560">Oxidoreductase</keyword>
<proteinExistence type="inferred from homology"/>
<protein>
    <submittedName>
        <fullName evidence="10">Selenocysteine-containing peroxiredoxin PrxU</fullName>
        <ecNumber evidence="10">1.11.1.24</ecNumber>
    </submittedName>
</protein>
<dbReference type="InterPro" id="IPR050217">
    <property type="entry name" value="Peroxiredoxin"/>
</dbReference>
<dbReference type="Pfam" id="PF10417">
    <property type="entry name" value="1-cysPrx_C"/>
    <property type="match status" value="1"/>
</dbReference>
<comment type="caution">
    <text evidence="10">The sequence shown here is derived from an EMBL/GenBank/DDBJ whole genome shotgun (WGS) entry which is preliminary data.</text>
</comment>
<evidence type="ECO:0000256" key="7">
    <source>
        <dbReference type="SAM" id="MobiDB-lite"/>
    </source>
</evidence>
<dbReference type="PIRSF" id="PIRSF000239">
    <property type="entry name" value="AHPC"/>
    <property type="match status" value="1"/>
</dbReference>
<dbReference type="GO" id="GO:0005829">
    <property type="term" value="C:cytosol"/>
    <property type="evidence" value="ECO:0007669"/>
    <property type="project" value="TreeGrafter"/>
</dbReference>
<dbReference type="PANTHER" id="PTHR10681">
    <property type="entry name" value="THIOREDOXIN PEROXIDASE"/>
    <property type="match status" value="1"/>
</dbReference>
<dbReference type="InterPro" id="IPR019479">
    <property type="entry name" value="Peroxiredoxin_C"/>
</dbReference>
<dbReference type="GO" id="GO:0042744">
    <property type="term" value="P:hydrogen peroxide catabolic process"/>
    <property type="evidence" value="ECO:0007669"/>
    <property type="project" value="TreeGrafter"/>
</dbReference>
<feature type="domain" description="Peroxiredoxin C-terminal" evidence="9">
    <location>
        <begin position="104"/>
        <end position="129"/>
    </location>
</feature>
<keyword evidence="5" id="KW-1015">Disulfide bond</keyword>
<gene>
    <name evidence="10" type="primary">prxU</name>
    <name evidence="10" type="ORF">MM817_02321</name>
</gene>
<dbReference type="AlphaFoldDB" id="A0A9X1V9E2"/>
<dbReference type="EC" id="1.11.1.24" evidence="10"/>
<dbReference type="PANTHER" id="PTHR10681:SF121">
    <property type="entry name" value="ALKYL HYDROPEROXIDE REDUCTASE C"/>
    <property type="match status" value="1"/>
</dbReference>
<evidence type="ECO:0000313" key="11">
    <source>
        <dbReference type="Proteomes" id="UP001139263"/>
    </source>
</evidence>
<evidence type="ECO:0000256" key="2">
    <source>
        <dbReference type="ARBA" id="ARBA00022559"/>
    </source>
</evidence>
<feature type="region of interest" description="Disordered" evidence="7">
    <location>
        <begin position="113"/>
        <end position="135"/>
    </location>
</feature>
<keyword evidence="6" id="KW-0676">Redox-active center</keyword>
<evidence type="ECO:0000256" key="3">
    <source>
        <dbReference type="ARBA" id="ARBA00022862"/>
    </source>
</evidence>
<dbReference type="EMBL" id="JALBUF010000007">
    <property type="protein sequence ID" value="MCI0184026.1"/>
    <property type="molecule type" value="Genomic_DNA"/>
</dbReference>
<sequence length="135" mass="15028">MSAVADIYSQLLEQNTLVFTIDTDDIGVHRVFQKVHPKGQNIRYPMLSDLTHEVGIAYSAYDPVTGQDMRVTVIIDPSGNIRNYAVYDAGTGRSTVELLRVLSALQYQDETNKMTPANWQPGQKGLTPSLKNFPV</sequence>
<evidence type="ECO:0000259" key="9">
    <source>
        <dbReference type="Pfam" id="PF10417"/>
    </source>
</evidence>